<protein>
    <submittedName>
        <fullName evidence="1">Uncharacterized protein</fullName>
    </submittedName>
</protein>
<evidence type="ECO:0000313" key="2">
    <source>
        <dbReference type="Proteomes" id="UP000729402"/>
    </source>
</evidence>
<dbReference type="EMBL" id="JAAALK010000080">
    <property type="protein sequence ID" value="KAG8094627.1"/>
    <property type="molecule type" value="Genomic_DNA"/>
</dbReference>
<organism evidence="1 2">
    <name type="scientific">Zizania palustris</name>
    <name type="common">Northern wild rice</name>
    <dbReference type="NCBI Taxonomy" id="103762"/>
    <lineage>
        <taxon>Eukaryota</taxon>
        <taxon>Viridiplantae</taxon>
        <taxon>Streptophyta</taxon>
        <taxon>Embryophyta</taxon>
        <taxon>Tracheophyta</taxon>
        <taxon>Spermatophyta</taxon>
        <taxon>Magnoliopsida</taxon>
        <taxon>Liliopsida</taxon>
        <taxon>Poales</taxon>
        <taxon>Poaceae</taxon>
        <taxon>BOP clade</taxon>
        <taxon>Oryzoideae</taxon>
        <taxon>Oryzeae</taxon>
        <taxon>Zizaniinae</taxon>
        <taxon>Zizania</taxon>
    </lineage>
</organism>
<dbReference type="Proteomes" id="UP000729402">
    <property type="component" value="Unassembled WGS sequence"/>
</dbReference>
<name>A0A8J5WTU1_ZIZPA</name>
<evidence type="ECO:0000313" key="1">
    <source>
        <dbReference type="EMBL" id="KAG8094627.1"/>
    </source>
</evidence>
<dbReference type="AlphaFoldDB" id="A0A8J5WTU1"/>
<accession>A0A8J5WTU1</accession>
<sequence>MKLDFSYWIEQQRVPDIQGKELNRLARVSATCDFVKDYSQNVVVEVVDKENIQEASPALSASAQNDATKL</sequence>
<proteinExistence type="predicted"/>
<reference evidence="1" key="1">
    <citation type="journal article" date="2021" name="bioRxiv">
        <title>Whole Genome Assembly and Annotation of Northern Wild Rice, Zizania palustris L., Supports a Whole Genome Duplication in the Zizania Genus.</title>
        <authorList>
            <person name="Haas M."/>
            <person name="Kono T."/>
            <person name="Macchietto M."/>
            <person name="Millas R."/>
            <person name="McGilp L."/>
            <person name="Shao M."/>
            <person name="Duquette J."/>
            <person name="Hirsch C.N."/>
            <person name="Kimball J."/>
        </authorList>
    </citation>
    <scope>NUCLEOTIDE SEQUENCE</scope>
    <source>
        <tissue evidence="1">Fresh leaf tissue</tissue>
    </source>
</reference>
<reference evidence="1" key="2">
    <citation type="submission" date="2021-02" db="EMBL/GenBank/DDBJ databases">
        <authorList>
            <person name="Kimball J.A."/>
            <person name="Haas M.W."/>
            <person name="Macchietto M."/>
            <person name="Kono T."/>
            <person name="Duquette J."/>
            <person name="Shao M."/>
        </authorList>
    </citation>
    <scope>NUCLEOTIDE SEQUENCE</scope>
    <source>
        <tissue evidence="1">Fresh leaf tissue</tissue>
    </source>
</reference>
<keyword evidence="2" id="KW-1185">Reference proteome</keyword>
<comment type="caution">
    <text evidence="1">The sequence shown here is derived from an EMBL/GenBank/DDBJ whole genome shotgun (WGS) entry which is preliminary data.</text>
</comment>
<gene>
    <name evidence="1" type="ORF">GUJ93_ZPchr0012g20092</name>
</gene>